<dbReference type="Gene3D" id="3.40.190.150">
    <property type="entry name" value="Bordetella uptake gene, domain 1"/>
    <property type="match status" value="1"/>
</dbReference>
<protein>
    <submittedName>
        <fullName evidence="3">Tripartite tricarboxylate transporter substrate-binding protein</fullName>
    </submittedName>
</protein>
<accession>A0ABT8SGN3</accession>
<feature type="region of interest" description="Disordered" evidence="2">
    <location>
        <begin position="75"/>
        <end position="98"/>
    </location>
</feature>
<dbReference type="RefSeq" id="WP_301815962.1">
    <property type="nucleotide sequence ID" value="NZ_JAUJZH010000042.1"/>
</dbReference>
<evidence type="ECO:0000256" key="1">
    <source>
        <dbReference type="ARBA" id="ARBA00006987"/>
    </source>
</evidence>
<feature type="compositionally biased region" description="Low complexity" evidence="2">
    <location>
        <begin position="80"/>
        <end position="93"/>
    </location>
</feature>
<proteinExistence type="inferred from homology"/>
<dbReference type="InterPro" id="IPR042100">
    <property type="entry name" value="Bug_dom1"/>
</dbReference>
<evidence type="ECO:0000313" key="4">
    <source>
        <dbReference type="Proteomes" id="UP001169027"/>
    </source>
</evidence>
<reference evidence="3" key="1">
    <citation type="submission" date="2023-06" db="EMBL/GenBank/DDBJ databases">
        <authorList>
            <person name="Jiang Y."/>
            <person name="Liu Q."/>
        </authorList>
    </citation>
    <scope>NUCLEOTIDE SEQUENCE</scope>
    <source>
        <strain evidence="3">CGMCC 1.12090</strain>
    </source>
</reference>
<keyword evidence="4" id="KW-1185">Reference proteome</keyword>
<sequence>MGLVAPRKMPPAVLARLQSAFVKASTDANFIRIRTDFDRAPWVVDADTCRQYALEKQTLDEIMLVASCCRRRALRRRPGTPRTSRSRSSFRSTQAGTIERDFAPVSMIPRSLVAQLAPAGTPPDVVDQLSGAVARTVNSPDLKAHPRDGTGRRGQHGAGAGFGHPQQRGADRPDHQSFPTSRSIRTDRIVQTERAVARAT</sequence>
<dbReference type="EMBL" id="JAUKVY010000042">
    <property type="protein sequence ID" value="MDO1537513.1"/>
    <property type="molecule type" value="Genomic_DNA"/>
</dbReference>
<comment type="caution">
    <text evidence="3">The sequence shown here is derived from an EMBL/GenBank/DDBJ whole genome shotgun (WGS) entry which is preliminary data.</text>
</comment>
<dbReference type="Pfam" id="PF03401">
    <property type="entry name" value="TctC"/>
    <property type="match status" value="1"/>
</dbReference>
<gene>
    <name evidence="3" type="ORF">Q2T77_35260</name>
</gene>
<organism evidence="3 4">
    <name type="scientific">Variovorax ginsengisoli</name>
    <dbReference type="NCBI Taxonomy" id="363844"/>
    <lineage>
        <taxon>Bacteria</taxon>
        <taxon>Pseudomonadati</taxon>
        <taxon>Pseudomonadota</taxon>
        <taxon>Betaproteobacteria</taxon>
        <taxon>Burkholderiales</taxon>
        <taxon>Comamonadaceae</taxon>
        <taxon>Variovorax</taxon>
    </lineage>
</organism>
<feature type="region of interest" description="Disordered" evidence="2">
    <location>
        <begin position="136"/>
        <end position="200"/>
    </location>
</feature>
<dbReference type="Proteomes" id="UP001169027">
    <property type="component" value="Unassembled WGS sequence"/>
</dbReference>
<dbReference type="InterPro" id="IPR005064">
    <property type="entry name" value="BUG"/>
</dbReference>
<feature type="compositionally biased region" description="Basic and acidic residues" evidence="2">
    <location>
        <begin position="142"/>
        <end position="151"/>
    </location>
</feature>
<evidence type="ECO:0000256" key="2">
    <source>
        <dbReference type="SAM" id="MobiDB-lite"/>
    </source>
</evidence>
<name>A0ABT8SGN3_9BURK</name>
<evidence type="ECO:0000313" key="3">
    <source>
        <dbReference type="EMBL" id="MDO1537513.1"/>
    </source>
</evidence>
<comment type="similarity">
    <text evidence="1">Belongs to the UPF0065 (bug) family.</text>
</comment>